<dbReference type="AlphaFoldDB" id="A0AAD7EGW2"/>
<feature type="compositionally biased region" description="Basic residues" evidence="1">
    <location>
        <begin position="368"/>
        <end position="377"/>
    </location>
</feature>
<gene>
    <name evidence="2" type="ORF">DFH08DRAFT_1034462</name>
</gene>
<proteinExistence type="predicted"/>
<comment type="caution">
    <text evidence="2">The sequence shown here is derived from an EMBL/GenBank/DDBJ whole genome shotgun (WGS) entry which is preliminary data.</text>
</comment>
<evidence type="ECO:0000313" key="2">
    <source>
        <dbReference type="EMBL" id="KAJ7320712.1"/>
    </source>
</evidence>
<feature type="compositionally biased region" description="Basic and acidic residues" evidence="1">
    <location>
        <begin position="8"/>
        <end position="42"/>
    </location>
</feature>
<dbReference type="EMBL" id="JARIHO010000053">
    <property type="protein sequence ID" value="KAJ7320712.1"/>
    <property type="molecule type" value="Genomic_DNA"/>
</dbReference>
<dbReference type="Proteomes" id="UP001218218">
    <property type="component" value="Unassembled WGS sequence"/>
</dbReference>
<reference evidence="2" key="1">
    <citation type="submission" date="2023-03" db="EMBL/GenBank/DDBJ databases">
        <title>Massive genome expansion in bonnet fungi (Mycena s.s.) driven by repeated elements and novel gene families across ecological guilds.</title>
        <authorList>
            <consortium name="Lawrence Berkeley National Laboratory"/>
            <person name="Harder C.B."/>
            <person name="Miyauchi S."/>
            <person name="Viragh M."/>
            <person name="Kuo A."/>
            <person name="Thoen E."/>
            <person name="Andreopoulos B."/>
            <person name="Lu D."/>
            <person name="Skrede I."/>
            <person name="Drula E."/>
            <person name="Henrissat B."/>
            <person name="Morin E."/>
            <person name="Kohler A."/>
            <person name="Barry K."/>
            <person name="LaButti K."/>
            <person name="Morin E."/>
            <person name="Salamov A."/>
            <person name="Lipzen A."/>
            <person name="Mereny Z."/>
            <person name="Hegedus B."/>
            <person name="Baldrian P."/>
            <person name="Stursova M."/>
            <person name="Weitz H."/>
            <person name="Taylor A."/>
            <person name="Grigoriev I.V."/>
            <person name="Nagy L.G."/>
            <person name="Martin F."/>
            <person name="Kauserud H."/>
        </authorList>
    </citation>
    <scope>NUCLEOTIDE SEQUENCE</scope>
    <source>
        <strain evidence="2">CBHHK002</strain>
    </source>
</reference>
<name>A0AAD7EGW2_9AGAR</name>
<feature type="compositionally biased region" description="Polar residues" evidence="1">
    <location>
        <begin position="126"/>
        <end position="135"/>
    </location>
</feature>
<accession>A0AAD7EGW2</accession>
<sequence>MKRKGKARKVEKEERDRRKWERRAGGGRGERNGRGKADKEGPHQQVPAAVLATFVSPFLYPFSTLYAAVASGSPPDTAAWSLSVLRPRPTLLPAQVAIRRKRHRGAEELELEYVVKDWQEEDGPRASTSATSPTKNTRRISRRICNDGGDKRRGSWRERRRERGTESRVSHRVAEPRDTPGGLRPMASHPVAPRDRGDKIWKEVKAVEPERLVKSRSCSVVESWAEWAECPADGVVESEYHRTREEVYQHAQQEVGSEAPLTRFILSILPTARACTAETVSASWVSRSSSGMSGEAGRELMAIEARSGASPTGGCGPVDERRPPRMSGLSTGGAGAITETRTQNPGQSSLRVQHNSESAGRKAQLGARQRRSSTKRCPHAAYVSRGAGGMRWRGAHVVL</sequence>
<evidence type="ECO:0000256" key="1">
    <source>
        <dbReference type="SAM" id="MobiDB-lite"/>
    </source>
</evidence>
<organism evidence="2 3">
    <name type="scientific">Mycena albidolilacea</name>
    <dbReference type="NCBI Taxonomy" id="1033008"/>
    <lineage>
        <taxon>Eukaryota</taxon>
        <taxon>Fungi</taxon>
        <taxon>Dikarya</taxon>
        <taxon>Basidiomycota</taxon>
        <taxon>Agaricomycotina</taxon>
        <taxon>Agaricomycetes</taxon>
        <taxon>Agaricomycetidae</taxon>
        <taxon>Agaricales</taxon>
        <taxon>Marasmiineae</taxon>
        <taxon>Mycenaceae</taxon>
        <taxon>Mycena</taxon>
    </lineage>
</organism>
<feature type="region of interest" description="Disordered" evidence="1">
    <location>
        <begin position="1"/>
        <end position="44"/>
    </location>
</feature>
<feature type="region of interest" description="Disordered" evidence="1">
    <location>
        <begin position="306"/>
        <end position="377"/>
    </location>
</feature>
<protein>
    <submittedName>
        <fullName evidence="2">Uncharacterized protein</fullName>
    </submittedName>
</protein>
<feature type="compositionally biased region" description="Basic and acidic residues" evidence="1">
    <location>
        <begin position="144"/>
        <end position="178"/>
    </location>
</feature>
<evidence type="ECO:0000313" key="3">
    <source>
        <dbReference type="Proteomes" id="UP001218218"/>
    </source>
</evidence>
<feature type="region of interest" description="Disordered" evidence="1">
    <location>
        <begin position="121"/>
        <end position="194"/>
    </location>
</feature>
<feature type="compositionally biased region" description="Polar residues" evidence="1">
    <location>
        <begin position="339"/>
        <end position="358"/>
    </location>
</feature>
<keyword evidence="3" id="KW-1185">Reference proteome</keyword>